<dbReference type="InterPro" id="IPR025435">
    <property type="entry name" value="YfhD-like"/>
</dbReference>
<sequence length="56" mass="6457">MSRTRNQQTRSKNNGTDKQEITPDGRDIEFSQELADHEDLEAQERAKAADRRVKGK</sequence>
<organism evidence="2 3">
    <name type="scientific">Terrihalobacillus insolitus</name>
    <dbReference type="NCBI Taxonomy" id="2950438"/>
    <lineage>
        <taxon>Bacteria</taxon>
        <taxon>Bacillati</taxon>
        <taxon>Bacillota</taxon>
        <taxon>Bacilli</taxon>
        <taxon>Bacillales</taxon>
        <taxon>Bacillaceae</taxon>
        <taxon>Terrihalobacillus</taxon>
    </lineage>
</organism>
<evidence type="ECO:0000256" key="1">
    <source>
        <dbReference type="SAM" id="MobiDB-lite"/>
    </source>
</evidence>
<reference evidence="2" key="1">
    <citation type="submission" date="2022-06" db="EMBL/GenBank/DDBJ databases">
        <title>Aquibacillus sp. a new bacterium isolated from soil saline samples.</title>
        <authorList>
            <person name="Galisteo C."/>
            <person name="De La Haba R."/>
            <person name="Sanchez-Porro C."/>
            <person name="Ventosa A."/>
        </authorList>
    </citation>
    <scope>NUCLEOTIDE SEQUENCE</scope>
    <source>
        <strain evidence="2">3ASR75-11</strain>
    </source>
</reference>
<protein>
    <submittedName>
        <fullName evidence="2">YfhD family protein</fullName>
    </submittedName>
</protein>
<feature type="region of interest" description="Disordered" evidence="1">
    <location>
        <begin position="1"/>
        <end position="56"/>
    </location>
</feature>
<keyword evidence="3" id="KW-1185">Reference proteome</keyword>
<gene>
    <name evidence="2" type="ORF">NC797_04455</name>
</gene>
<dbReference type="EMBL" id="JAMQKB010000002">
    <property type="protein sequence ID" value="MDC3423759.1"/>
    <property type="molecule type" value="Genomic_DNA"/>
</dbReference>
<proteinExistence type="predicted"/>
<feature type="compositionally biased region" description="Polar residues" evidence="1">
    <location>
        <begin position="1"/>
        <end position="14"/>
    </location>
</feature>
<dbReference type="Pfam" id="PF14151">
    <property type="entry name" value="YfhD"/>
    <property type="match status" value="1"/>
</dbReference>
<feature type="compositionally biased region" description="Basic and acidic residues" evidence="1">
    <location>
        <begin position="15"/>
        <end position="56"/>
    </location>
</feature>
<evidence type="ECO:0000313" key="3">
    <source>
        <dbReference type="Proteomes" id="UP001145050"/>
    </source>
</evidence>
<dbReference type="Proteomes" id="UP001145050">
    <property type="component" value="Unassembled WGS sequence"/>
</dbReference>
<name>A0A9X4ALG7_9BACI</name>
<dbReference type="RefSeq" id="WP_272435508.1">
    <property type="nucleotide sequence ID" value="NZ_JAMQKB010000002.1"/>
</dbReference>
<comment type="caution">
    <text evidence="2">The sequence shown here is derived from an EMBL/GenBank/DDBJ whole genome shotgun (WGS) entry which is preliminary data.</text>
</comment>
<dbReference type="AlphaFoldDB" id="A0A9X4ALG7"/>
<accession>A0A9X4ALG7</accession>
<evidence type="ECO:0000313" key="2">
    <source>
        <dbReference type="EMBL" id="MDC3423759.1"/>
    </source>
</evidence>